<sequence>MNSTAGMNNAGMQGQRTGAAGKGPDVICKILDKLEHKFGGQRFNDPNNDAKNRAMNQKVAKRIMTIAPKVLKKLPMLLKKILLNVPLPEDKRLLKLSDELVETIRATFDTPKNYRPVHAKGQLVKGYFTPHKDASKLSKAPIFTQPSTPLIVRYSTDTGFKNLPDNGENGSRGFAIRFVLSEDGHTHYDIITNNAYGFVVSTGEGFLDQFKAMRDDKMEDFLDKYPHARYFMENQSPAHSYSFATEQWHSIHAYKFVNDEGKERYFRWRIVPWQGVMKHSKADAAKQEKNYQFDDLEYGLSHNKPIKYRLMAQLAEEGDEVNDSTKVWPETNEFAEMGEIVIDRLWEMDVGEPAGREQKKIIYNPIPRYMEGVEVSEDPLLEVRTAVYLISGRIRREHIQEEVQQAVR</sequence>
<dbReference type="PANTHER" id="PTHR11465:SF62">
    <property type="entry name" value="CATALASE T"/>
    <property type="match status" value="1"/>
</dbReference>
<dbReference type="PANTHER" id="PTHR11465">
    <property type="entry name" value="CATALASE"/>
    <property type="match status" value="1"/>
</dbReference>
<dbReference type="SMART" id="SM01060">
    <property type="entry name" value="Catalase"/>
    <property type="match status" value="1"/>
</dbReference>
<dbReference type="InterPro" id="IPR018028">
    <property type="entry name" value="Catalase"/>
</dbReference>
<dbReference type="SUPFAM" id="SSF56634">
    <property type="entry name" value="Heme-dependent catalase-like"/>
    <property type="match status" value="1"/>
</dbReference>
<feature type="domain" description="Catalase core" evidence="2">
    <location>
        <begin position="80"/>
        <end position="408"/>
    </location>
</feature>
<dbReference type="GO" id="GO:0004096">
    <property type="term" value="F:catalase activity"/>
    <property type="evidence" value="ECO:0007669"/>
    <property type="project" value="InterPro"/>
</dbReference>
<dbReference type="InterPro" id="IPR011614">
    <property type="entry name" value="Catalase_core"/>
</dbReference>
<accession>A0A4S9CSS2</accession>
<evidence type="ECO:0000259" key="2">
    <source>
        <dbReference type="SMART" id="SM01060"/>
    </source>
</evidence>
<evidence type="ECO:0000313" key="3">
    <source>
        <dbReference type="EMBL" id="THX10445.1"/>
    </source>
</evidence>
<dbReference type="GO" id="GO:0042744">
    <property type="term" value="P:hydrogen peroxide catabolic process"/>
    <property type="evidence" value="ECO:0007669"/>
    <property type="project" value="TreeGrafter"/>
</dbReference>
<proteinExistence type="predicted"/>
<organism evidence="3">
    <name type="scientific">Aureobasidium pullulans</name>
    <name type="common">Black yeast</name>
    <name type="synonym">Pullularia pullulans</name>
    <dbReference type="NCBI Taxonomy" id="5580"/>
    <lineage>
        <taxon>Eukaryota</taxon>
        <taxon>Fungi</taxon>
        <taxon>Dikarya</taxon>
        <taxon>Ascomycota</taxon>
        <taxon>Pezizomycotina</taxon>
        <taxon>Dothideomycetes</taxon>
        <taxon>Dothideomycetidae</taxon>
        <taxon>Dothideales</taxon>
        <taxon>Saccotheciaceae</taxon>
        <taxon>Aureobasidium</taxon>
    </lineage>
</organism>
<reference evidence="3" key="1">
    <citation type="submission" date="2018-10" db="EMBL/GenBank/DDBJ databases">
        <title>Fifty Aureobasidium pullulans genomes reveal a recombining polyextremotolerant generalist.</title>
        <authorList>
            <person name="Gostincar C."/>
            <person name="Turk M."/>
            <person name="Zajc J."/>
            <person name="Gunde-Cimerman N."/>
        </authorList>
    </citation>
    <scope>NUCLEOTIDE SEQUENCE [LARGE SCALE GENOMIC DNA]</scope>
    <source>
        <strain evidence="3">EXF-10085</strain>
    </source>
</reference>
<protein>
    <submittedName>
        <fullName evidence="3">Heme-dependent catalase</fullName>
    </submittedName>
</protein>
<name>A0A4S9CSS2_AURPU</name>
<dbReference type="Gene3D" id="1.20.1280.120">
    <property type="match status" value="1"/>
</dbReference>
<dbReference type="GO" id="GO:0005739">
    <property type="term" value="C:mitochondrion"/>
    <property type="evidence" value="ECO:0007669"/>
    <property type="project" value="TreeGrafter"/>
</dbReference>
<dbReference type="Gene3D" id="2.40.180.10">
    <property type="entry name" value="Catalase core domain"/>
    <property type="match status" value="1"/>
</dbReference>
<gene>
    <name evidence="3" type="ORF">D6D13_05438</name>
</gene>
<evidence type="ECO:0000256" key="1">
    <source>
        <dbReference type="SAM" id="MobiDB-lite"/>
    </source>
</evidence>
<dbReference type="GO" id="GO:0005777">
    <property type="term" value="C:peroxisome"/>
    <property type="evidence" value="ECO:0007669"/>
    <property type="project" value="TreeGrafter"/>
</dbReference>
<dbReference type="AlphaFoldDB" id="A0A4S9CSS2"/>
<dbReference type="InterPro" id="IPR020835">
    <property type="entry name" value="Catalase_sf"/>
</dbReference>
<dbReference type="EMBL" id="QZAS01000017">
    <property type="protein sequence ID" value="THX10445.1"/>
    <property type="molecule type" value="Genomic_DNA"/>
</dbReference>
<comment type="caution">
    <text evidence="3">The sequence shown here is derived from an EMBL/GenBank/DDBJ whole genome shotgun (WGS) entry which is preliminary data.</text>
</comment>
<feature type="region of interest" description="Disordered" evidence="1">
    <location>
        <begin position="1"/>
        <end position="21"/>
    </location>
</feature>
<feature type="compositionally biased region" description="Polar residues" evidence="1">
    <location>
        <begin position="1"/>
        <end position="16"/>
    </location>
</feature>
<dbReference type="PROSITE" id="PS51402">
    <property type="entry name" value="CATALASE_3"/>
    <property type="match status" value="1"/>
</dbReference>
<dbReference type="GO" id="GO:0042542">
    <property type="term" value="P:response to hydrogen peroxide"/>
    <property type="evidence" value="ECO:0007669"/>
    <property type="project" value="TreeGrafter"/>
</dbReference>
<dbReference type="GO" id="GO:0020037">
    <property type="term" value="F:heme binding"/>
    <property type="evidence" value="ECO:0007669"/>
    <property type="project" value="InterPro"/>
</dbReference>
<dbReference type="Pfam" id="PF00199">
    <property type="entry name" value="Catalase"/>
    <property type="match status" value="1"/>
</dbReference>